<name>D4S166_9FIRM</name>
<feature type="compositionally biased region" description="Polar residues" evidence="1">
    <location>
        <begin position="41"/>
        <end position="54"/>
    </location>
</feature>
<dbReference type="AlphaFoldDB" id="D4S166"/>
<evidence type="ECO:0000313" key="2">
    <source>
        <dbReference type="EMBL" id="EFF67956.1"/>
    </source>
</evidence>
<feature type="region of interest" description="Disordered" evidence="1">
    <location>
        <begin position="36"/>
        <end position="64"/>
    </location>
</feature>
<organism evidence="2 3">
    <name type="scientific">Eshraghiella crossota DSM 2876</name>
    <dbReference type="NCBI Taxonomy" id="511680"/>
    <lineage>
        <taxon>Bacteria</taxon>
        <taxon>Bacillati</taxon>
        <taxon>Bacillota</taxon>
        <taxon>Clostridia</taxon>
        <taxon>Lachnospirales</taxon>
        <taxon>Lachnospiraceae</taxon>
        <taxon>Eshraghiella</taxon>
    </lineage>
</organism>
<proteinExistence type="predicted"/>
<evidence type="ECO:0000256" key="1">
    <source>
        <dbReference type="SAM" id="MobiDB-lite"/>
    </source>
</evidence>
<gene>
    <name evidence="2" type="ORF">BUTYVIB_01836</name>
</gene>
<keyword evidence="3" id="KW-1185">Reference proteome</keyword>
<reference evidence="2 3" key="1">
    <citation type="submission" date="2010-02" db="EMBL/GenBank/DDBJ databases">
        <authorList>
            <person name="Weinstock G."/>
            <person name="Sodergren E."/>
            <person name="Clifton S."/>
            <person name="Fulton L."/>
            <person name="Fulton B."/>
            <person name="Courtney L."/>
            <person name="Fronick C."/>
            <person name="Harrison M."/>
            <person name="Strong C."/>
            <person name="Farmer C."/>
            <person name="Delahaunty K."/>
            <person name="Markovic C."/>
            <person name="Hall O."/>
            <person name="Minx P."/>
            <person name="Tomlinson C."/>
            <person name="Mitreva M."/>
            <person name="Nelson J."/>
            <person name="Hou S."/>
            <person name="Wollam A."/>
            <person name="Pepin K.H."/>
            <person name="Johnson M."/>
            <person name="Bhonagiri V."/>
            <person name="Zhang X."/>
            <person name="Suruliraj S."/>
            <person name="Warren W."/>
            <person name="Chinwalla A."/>
            <person name="Mardis E.R."/>
            <person name="Wilson R.K."/>
        </authorList>
    </citation>
    <scope>NUCLEOTIDE SEQUENCE [LARGE SCALE GENOMIC DNA]</scope>
    <source>
        <strain evidence="2 3">DSM 2876</strain>
    </source>
</reference>
<comment type="caution">
    <text evidence="2">The sequence shown here is derived from an EMBL/GenBank/DDBJ whole genome shotgun (WGS) entry which is preliminary data.</text>
</comment>
<accession>D4S166</accession>
<sequence>MKNKLIALSEIMLTATLLLTGCGNKKLDIDNKETSLKDETSVSIENNTTTQSNEEMPEGGYKYSSESGSAGLFAYELKDGKEVKTNVYPDAPITLNDGKIRMCMTQYRSFEYNNAVIDSTNINYALVFHNGNYIYFDTEDGTDKMYTSRSKNGEQIMTDFQVVPDRSDNKYRLINLSRNELSYMDDYGELEYDTFRDRTQNFVTEKGTVDECQIVPYSEKYELEEGEACADLSYGQEIKELGILECGFNPYNEFVYQKDGKVYYTSLQCNQKEDEVNTEFNTIFICDDKVYPAFDGKEVLKYVIPSNGGIKTELDLSGLPKGEHIVFTITVNNKDDDSDMYSRSRYAKIVIE</sequence>
<dbReference type="STRING" id="45851.BHV86_09135"/>
<dbReference type="GeneID" id="98918021"/>
<dbReference type="Proteomes" id="UP000006238">
    <property type="component" value="Unassembled WGS sequence"/>
</dbReference>
<evidence type="ECO:0000313" key="3">
    <source>
        <dbReference type="Proteomes" id="UP000006238"/>
    </source>
</evidence>
<dbReference type="HOGENOM" id="CLU_786827_0_0_9"/>
<dbReference type="PROSITE" id="PS51257">
    <property type="entry name" value="PROKAR_LIPOPROTEIN"/>
    <property type="match status" value="1"/>
</dbReference>
<dbReference type="EMBL" id="ABWN01000033">
    <property type="protein sequence ID" value="EFF67956.1"/>
    <property type="molecule type" value="Genomic_DNA"/>
</dbReference>
<protein>
    <submittedName>
        <fullName evidence="2">Uncharacterized protein</fullName>
    </submittedName>
</protein>
<dbReference type="RefSeq" id="WP_005603674.1">
    <property type="nucleotide sequence ID" value="NZ_GG663524.1"/>
</dbReference>